<dbReference type="EMBL" id="JACAZI010000033">
    <property type="protein sequence ID" value="KAF7330279.1"/>
    <property type="molecule type" value="Genomic_DNA"/>
</dbReference>
<dbReference type="InterPro" id="IPR000008">
    <property type="entry name" value="C2_dom"/>
</dbReference>
<dbReference type="AlphaFoldDB" id="A0A8H7CAA3"/>
<sequence length="542" mass="59188">MTTEQELGTLVIVVLKAKDLNDKYFWKQDVFAQVGLNGETKRTKVDVKGGQHPMWDEEIRFPIMKGAGDKFRKLDVSCWSKEPKKEDNIGQGSIDLTETLKTGEFDDWVKLESNGVSRGEVYLEMTFFTNAPAPVGHGLVVPQSNLQRRPSKLSPAERLARPPYTPPNRQQDPHGQAAANGLSPPSSRGHSSSPPRTGRESPLPPLPAQQQQSGNLPVPGALTPGRPKPAGTPQHVPSILRPRNPKSSPTPIPGPAVEYTGVIPGPGHGESPPRTYTPVVPPPDSTYEDTYVPHQPERWGSNDSSPAFLVLGSLPSNTPTTSPPPPVNYGGPPPTMDRHGSGGSTSSFSPPPFQQHPPPPSFQPTPPPFQPPPPSFQPPPPSFQQPPPAFSPPASSLHPQPPANNRNNDLPDPYLLARYQSPLPLPPGADKPRERHSSHSQPAPPPKDQAPSQPTPASQSNPDNARLQALKQVEDETARRKAQENKERELAQRELALKQAEEEAKRRREQEERARRKEQEDKAQRKEQENKAAAAGFETGRG</sequence>
<evidence type="ECO:0000256" key="1">
    <source>
        <dbReference type="SAM" id="MobiDB-lite"/>
    </source>
</evidence>
<dbReference type="InterPro" id="IPR035892">
    <property type="entry name" value="C2_domain_sf"/>
</dbReference>
<dbReference type="PROSITE" id="PS50004">
    <property type="entry name" value="C2"/>
    <property type="match status" value="1"/>
</dbReference>
<keyword evidence="4" id="KW-1185">Reference proteome</keyword>
<dbReference type="Gene3D" id="2.60.40.150">
    <property type="entry name" value="C2 domain"/>
    <property type="match status" value="1"/>
</dbReference>
<dbReference type="Proteomes" id="UP000620124">
    <property type="component" value="Unassembled WGS sequence"/>
</dbReference>
<feature type="compositionally biased region" description="Pro residues" evidence="1">
    <location>
        <begin position="321"/>
        <end position="335"/>
    </location>
</feature>
<feature type="compositionally biased region" description="Low complexity" evidence="1">
    <location>
        <begin position="181"/>
        <end position="196"/>
    </location>
</feature>
<comment type="caution">
    <text evidence="3">The sequence shown here is derived from an EMBL/GenBank/DDBJ whole genome shotgun (WGS) entry which is preliminary data.</text>
</comment>
<protein>
    <submittedName>
        <fullName evidence="3">C2 domain-containing protein</fullName>
    </submittedName>
</protein>
<feature type="compositionally biased region" description="Basic and acidic residues" evidence="1">
    <location>
        <begin position="472"/>
        <end position="530"/>
    </location>
</feature>
<evidence type="ECO:0000313" key="3">
    <source>
        <dbReference type="EMBL" id="KAF7330279.1"/>
    </source>
</evidence>
<feature type="region of interest" description="Disordered" evidence="1">
    <location>
        <begin position="139"/>
        <end position="542"/>
    </location>
</feature>
<accession>A0A8H7CAA3</accession>
<reference evidence="3" key="1">
    <citation type="submission" date="2020-05" db="EMBL/GenBank/DDBJ databases">
        <title>Mycena genomes resolve the evolution of fungal bioluminescence.</title>
        <authorList>
            <person name="Tsai I.J."/>
        </authorList>
    </citation>
    <scope>NUCLEOTIDE SEQUENCE</scope>
    <source>
        <strain evidence="3">CCC161011</strain>
    </source>
</reference>
<name>A0A8H7CAA3_9AGAR</name>
<gene>
    <name evidence="3" type="ORF">MVEN_02465800</name>
</gene>
<dbReference type="PANTHER" id="PTHR47052:SF3">
    <property type="entry name" value="INGRESSION PROTEIN 1"/>
    <property type="match status" value="1"/>
</dbReference>
<evidence type="ECO:0000313" key="4">
    <source>
        <dbReference type="Proteomes" id="UP000620124"/>
    </source>
</evidence>
<feature type="domain" description="C2" evidence="2">
    <location>
        <begin position="1"/>
        <end position="109"/>
    </location>
</feature>
<proteinExistence type="predicted"/>
<feature type="compositionally biased region" description="Polar residues" evidence="1">
    <location>
        <begin position="450"/>
        <end position="463"/>
    </location>
</feature>
<dbReference type="Pfam" id="PF00168">
    <property type="entry name" value="C2"/>
    <property type="match status" value="1"/>
</dbReference>
<dbReference type="PRINTS" id="PR01217">
    <property type="entry name" value="PRICHEXTENSN"/>
</dbReference>
<organism evidence="3 4">
    <name type="scientific">Mycena venus</name>
    <dbReference type="NCBI Taxonomy" id="2733690"/>
    <lineage>
        <taxon>Eukaryota</taxon>
        <taxon>Fungi</taxon>
        <taxon>Dikarya</taxon>
        <taxon>Basidiomycota</taxon>
        <taxon>Agaricomycotina</taxon>
        <taxon>Agaricomycetes</taxon>
        <taxon>Agaricomycetidae</taxon>
        <taxon>Agaricales</taxon>
        <taxon>Marasmiineae</taxon>
        <taxon>Mycenaceae</taxon>
        <taxon>Mycena</taxon>
    </lineage>
</organism>
<dbReference type="PANTHER" id="PTHR47052">
    <property type="entry name" value="CONSERVED SERINE PROLINE-RICH PROTEIN (AFU_ORTHOLOGUE AFUA_2G01790)"/>
    <property type="match status" value="1"/>
</dbReference>
<dbReference type="SMART" id="SM00239">
    <property type="entry name" value="C2"/>
    <property type="match status" value="1"/>
</dbReference>
<dbReference type="SUPFAM" id="SSF49562">
    <property type="entry name" value="C2 domain (Calcium/lipid-binding domain, CaLB)"/>
    <property type="match status" value="1"/>
</dbReference>
<dbReference type="InterPro" id="IPR052981">
    <property type="entry name" value="Ingression_C2_domain"/>
</dbReference>
<evidence type="ECO:0000259" key="2">
    <source>
        <dbReference type="PROSITE" id="PS50004"/>
    </source>
</evidence>
<feature type="compositionally biased region" description="Pro residues" evidence="1">
    <location>
        <begin position="349"/>
        <end position="391"/>
    </location>
</feature>
<dbReference type="OrthoDB" id="270970at2759"/>